<organism evidence="2 3">
    <name type="scientific">Opisthorchis felineus</name>
    <dbReference type="NCBI Taxonomy" id="147828"/>
    <lineage>
        <taxon>Eukaryota</taxon>
        <taxon>Metazoa</taxon>
        <taxon>Spiralia</taxon>
        <taxon>Lophotrochozoa</taxon>
        <taxon>Platyhelminthes</taxon>
        <taxon>Trematoda</taxon>
        <taxon>Digenea</taxon>
        <taxon>Opisthorchiida</taxon>
        <taxon>Opisthorchiata</taxon>
        <taxon>Opisthorchiidae</taxon>
        <taxon>Opisthorchis</taxon>
    </lineage>
</organism>
<evidence type="ECO:0000313" key="2">
    <source>
        <dbReference type="EMBL" id="TGZ57496.1"/>
    </source>
</evidence>
<keyword evidence="3" id="KW-1185">Reference proteome</keyword>
<accession>A0A4S2L5G6</accession>
<comment type="caution">
    <text evidence="2">The sequence shown here is derived from an EMBL/GenBank/DDBJ whole genome shotgun (WGS) entry which is preliminary data.</text>
</comment>
<dbReference type="Proteomes" id="UP000308267">
    <property type="component" value="Unassembled WGS sequence"/>
</dbReference>
<reference evidence="2 3" key="1">
    <citation type="journal article" date="2019" name="BMC Genomics">
        <title>New insights from Opisthorchis felineus genome: update on genomics of the epidemiologically important liver flukes.</title>
        <authorList>
            <person name="Ershov N.I."/>
            <person name="Mordvinov V.A."/>
            <person name="Prokhortchouk E.B."/>
            <person name="Pakharukova M.Y."/>
            <person name="Gunbin K.V."/>
            <person name="Ustyantsev K."/>
            <person name="Genaev M.A."/>
            <person name="Blinov A.G."/>
            <person name="Mazur A."/>
            <person name="Boulygina E."/>
            <person name="Tsygankova S."/>
            <person name="Khrameeva E."/>
            <person name="Chekanov N."/>
            <person name="Fan G."/>
            <person name="Xiao A."/>
            <person name="Zhang H."/>
            <person name="Xu X."/>
            <person name="Yang H."/>
            <person name="Solovyev V."/>
            <person name="Lee S.M."/>
            <person name="Liu X."/>
            <person name="Afonnikov D.A."/>
            <person name="Skryabin K.G."/>
        </authorList>
    </citation>
    <scope>NUCLEOTIDE SEQUENCE [LARGE SCALE GENOMIC DNA]</scope>
    <source>
        <strain evidence="2">AK-0245</strain>
        <tissue evidence="2">Whole organism</tissue>
    </source>
</reference>
<feature type="signal peptide" evidence="1">
    <location>
        <begin position="1"/>
        <end position="21"/>
    </location>
</feature>
<protein>
    <submittedName>
        <fullName evidence="2">Uncharacterized protein</fullName>
    </submittedName>
</protein>
<evidence type="ECO:0000256" key="1">
    <source>
        <dbReference type="SAM" id="SignalP"/>
    </source>
</evidence>
<proteinExistence type="predicted"/>
<name>A0A4S2L5G6_OPIFE</name>
<feature type="chain" id="PRO_5020715699" evidence="1">
    <location>
        <begin position="22"/>
        <end position="212"/>
    </location>
</feature>
<gene>
    <name evidence="2" type="ORF">CRM22_009926</name>
</gene>
<keyword evidence="1" id="KW-0732">Signal</keyword>
<sequence length="212" mass="24848">MTPKICLTFCLLALWVPELQCATPNNRQGFPASGECGPFDPPNCRRTPKPKPTTTSPLVPILPQDAYDFEKVSNWHQKYTRYSSSAKNAAVQICDRRLVEYLALLKAKIERPAKRALDRASQVKKTDLDEYAGAAVYSIYYFLQQIQEGLEKLCEYKKKCEAEYTGYDQWRYQCWYGLTDWARKMYYYVDESEKQANRLYKRYVDKRSKRVP</sequence>
<dbReference type="EMBL" id="SJOL01009432">
    <property type="protein sequence ID" value="TGZ57496.1"/>
    <property type="molecule type" value="Genomic_DNA"/>
</dbReference>
<dbReference type="AlphaFoldDB" id="A0A4S2L5G6"/>
<evidence type="ECO:0000313" key="3">
    <source>
        <dbReference type="Proteomes" id="UP000308267"/>
    </source>
</evidence>
<dbReference type="OrthoDB" id="10387021at2759"/>